<dbReference type="PROSITE" id="PS51257">
    <property type="entry name" value="PROKAR_LIPOPROTEIN"/>
    <property type="match status" value="1"/>
</dbReference>
<feature type="compositionally biased region" description="Basic and acidic residues" evidence="1">
    <location>
        <begin position="148"/>
        <end position="163"/>
    </location>
</feature>
<feature type="chain" id="PRO_5047350597" description="Lipoprotein" evidence="2">
    <location>
        <begin position="24"/>
        <end position="179"/>
    </location>
</feature>
<proteinExistence type="predicted"/>
<evidence type="ECO:0000313" key="4">
    <source>
        <dbReference type="Proteomes" id="UP000828924"/>
    </source>
</evidence>
<evidence type="ECO:0008006" key="5">
    <source>
        <dbReference type="Google" id="ProtNLM"/>
    </source>
</evidence>
<reference evidence="3 4" key="1">
    <citation type="submission" date="2021-03" db="EMBL/GenBank/DDBJ databases">
        <title>Complete genome of Streptomyces formicae strain 1H-GS9 (DSM 100524).</title>
        <authorList>
            <person name="Atanasov K.E."/>
            <person name="Altabella T."/>
            <person name="Ferrer A."/>
        </authorList>
    </citation>
    <scope>NUCLEOTIDE SEQUENCE [LARGE SCALE GENOMIC DNA]</scope>
    <source>
        <strain evidence="3 4">1H-GS9</strain>
    </source>
</reference>
<feature type="region of interest" description="Disordered" evidence="1">
    <location>
        <begin position="30"/>
        <end position="63"/>
    </location>
</feature>
<keyword evidence="2" id="KW-0732">Signal</keyword>
<keyword evidence="4" id="KW-1185">Reference proteome</keyword>
<evidence type="ECO:0000256" key="1">
    <source>
        <dbReference type="SAM" id="MobiDB-lite"/>
    </source>
</evidence>
<dbReference type="EMBL" id="CP071872">
    <property type="protein sequence ID" value="UNM10358.1"/>
    <property type="molecule type" value="Genomic_DNA"/>
</dbReference>
<accession>A0ABY3WKI6</accession>
<dbReference type="RefSeq" id="WP_242328861.1">
    <property type="nucleotide sequence ID" value="NZ_CP071872.1"/>
</dbReference>
<sequence>MKRPTKRRTLGVFAAIPVVLTLALTGCGSDGGGSEVASAGGAKKPAGDSSAASDLSQEEKGLKFAQCMREHGVDMEDPVDGKIMMRKQEGLSEADRQAAMDACKQYSPMGEGKRPGPEMEKKAQEFAECMRRNGVDMPDPEPGQGGIRIDKKIGEDPDFPKAQKECEKILRGEGKGGAQ</sequence>
<dbReference type="Proteomes" id="UP000828924">
    <property type="component" value="Chromosome"/>
</dbReference>
<protein>
    <recommendedName>
        <fullName evidence="5">Lipoprotein</fullName>
    </recommendedName>
</protein>
<feature type="region of interest" description="Disordered" evidence="1">
    <location>
        <begin position="132"/>
        <end position="163"/>
    </location>
</feature>
<evidence type="ECO:0000313" key="3">
    <source>
        <dbReference type="EMBL" id="UNM10358.1"/>
    </source>
</evidence>
<organism evidence="3 4">
    <name type="scientific">Streptomyces formicae</name>
    <dbReference type="NCBI Taxonomy" id="1616117"/>
    <lineage>
        <taxon>Bacteria</taxon>
        <taxon>Bacillati</taxon>
        <taxon>Actinomycetota</taxon>
        <taxon>Actinomycetes</taxon>
        <taxon>Kitasatosporales</taxon>
        <taxon>Streptomycetaceae</taxon>
        <taxon>Streptomyces</taxon>
    </lineage>
</organism>
<gene>
    <name evidence="3" type="ORF">J4032_01490</name>
</gene>
<evidence type="ECO:0000256" key="2">
    <source>
        <dbReference type="SAM" id="SignalP"/>
    </source>
</evidence>
<name>A0ABY3WKI6_9ACTN</name>
<feature type="signal peptide" evidence="2">
    <location>
        <begin position="1"/>
        <end position="23"/>
    </location>
</feature>